<dbReference type="Pfam" id="PF00010">
    <property type="entry name" value="HLH"/>
    <property type="match status" value="1"/>
</dbReference>
<sequence>MDSEDYNEDKPKHESRRVSKPLMEKRRRARINQSLSDLKALLLEAIKSENPRHSKLEKADILEMTVRHLEELHRQQRTATLVNDPQLKNKFLVGFEECVREVELFMKKQDGILEDTRRCLLQHLTKQIKDLKSTENEEYQPSSHLLHSHKPVIQHCNASCCELTESCCHTKKMPDSTVTSKDHDALLSCNSHNYDNCTVDITEFRLVPKRLANGDLALVLPQKIANGVSGLDRSSCTASAFQLIHRDAESSSLPQEISSTNPSLTDSHSPVFAATHKHFNSESSSEASDMSSDESVGRPREPQLFRLSHSMIHSLEDFSNNQSPLSDNVWRPW</sequence>
<protein>
    <submittedName>
        <fullName evidence="10">Protein hairy-like</fullName>
    </submittedName>
</protein>
<feature type="compositionally biased region" description="Basic residues" evidence="6">
    <location>
        <begin position="13"/>
        <end position="25"/>
    </location>
</feature>
<feature type="domain" description="BHLH" evidence="7">
    <location>
        <begin position="15"/>
        <end position="72"/>
    </location>
</feature>
<evidence type="ECO:0000313" key="10">
    <source>
        <dbReference type="RefSeq" id="XP_013779901.1"/>
    </source>
</evidence>
<evidence type="ECO:0000256" key="4">
    <source>
        <dbReference type="ARBA" id="ARBA00023163"/>
    </source>
</evidence>
<feature type="compositionally biased region" description="Low complexity" evidence="6">
    <location>
        <begin position="281"/>
        <end position="294"/>
    </location>
</feature>
<organism evidence="9 10">
    <name type="scientific">Limulus polyphemus</name>
    <name type="common">Atlantic horseshoe crab</name>
    <dbReference type="NCBI Taxonomy" id="6850"/>
    <lineage>
        <taxon>Eukaryota</taxon>
        <taxon>Metazoa</taxon>
        <taxon>Ecdysozoa</taxon>
        <taxon>Arthropoda</taxon>
        <taxon>Chelicerata</taxon>
        <taxon>Merostomata</taxon>
        <taxon>Xiphosura</taxon>
        <taxon>Limulidae</taxon>
        <taxon>Limulus</taxon>
    </lineage>
</organism>
<dbReference type="RefSeq" id="XP_013779901.1">
    <property type="nucleotide sequence ID" value="XM_013924447.2"/>
</dbReference>
<comment type="subcellular location">
    <subcellularLocation>
        <location evidence="1">Nucleus</location>
    </subcellularLocation>
</comment>
<feature type="region of interest" description="Disordered" evidence="6">
    <location>
        <begin position="278"/>
        <end position="303"/>
    </location>
</feature>
<keyword evidence="9" id="KW-1185">Reference proteome</keyword>
<keyword evidence="4" id="KW-0804">Transcription</keyword>
<name>A0ABM1BDQ8_LIMPO</name>
<dbReference type="InterPro" id="IPR050370">
    <property type="entry name" value="HES_HEY"/>
</dbReference>
<feature type="domain" description="Orange" evidence="8">
    <location>
        <begin position="91"/>
        <end position="124"/>
    </location>
</feature>
<accession>A0ABM1BDQ8</accession>
<dbReference type="SMART" id="SM00353">
    <property type="entry name" value="HLH"/>
    <property type="match status" value="1"/>
</dbReference>
<dbReference type="PANTHER" id="PTHR10985">
    <property type="entry name" value="BASIC HELIX-LOOP-HELIX TRANSCRIPTION FACTOR, HES-RELATED"/>
    <property type="match status" value="1"/>
</dbReference>
<keyword evidence="2" id="KW-0805">Transcription regulation</keyword>
<evidence type="ECO:0000313" key="9">
    <source>
        <dbReference type="Proteomes" id="UP000694941"/>
    </source>
</evidence>
<keyword evidence="3" id="KW-0238">DNA-binding</keyword>
<dbReference type="GeneID" id="106464316"/>
<evidence type="ECO:0000256" key="2">
    <source>
        <dbReference type="ARBA" id="ARBA00023015"/>
    </source>
</evidence>
<evidence type="ECO:0000259" key="7">
    <source>
        <dbReference type="PROSITE" id="PS50888"/>
    </source>
</evidence>
<dbReference type="SUPFAM" id="SSF47459">
    <property type="entry name" value="HLH, helix-loop-helix DNA-binding domain"/>
    <property type="match status" value="1"/>
</dbReference>
<dbReference type="InterPro" id="IPR003650">
    <property type="entry name" value="Orange_dom"/>
</dbReference>
<evidence type="ECO:0000256" key="5">
    <source>
        <dbReference type="ARBA" id="ARBA00023242"/>
    </source>
</evidence>
<dbReference type="PROSITE" id="PS51054">
    <property type="entry name" value="ORANGE"/>
    <property type="match status" value="1"/>
</dbReference>
<keyword evidence="5" id="KW-0539">Nucleus</keyword>
<evidence type="ECO:0000256" key="3">
    <source>
        <dbReference type="ARBA" id="ARBA00023125"/>
    </source>
</evidence>
<dbReference type="InterPro" id="IPR011598">
    <property type="entry name" value="bHLH_dom"/>
</dbReference>
<dbReference type="PROSITE" id="PS50888">
    <property type="entry name" value="BHLH"/>
    <property type="match status" value="1"/>
</dbReference>
<evidence type="ECO:0000259" key="8">
    <source>
        <dbReference type="PROSITE" id="PS51054"/>
    </source>
</evidence>
<dbReference type="Gene3D" id="4.10.280.10">
    <property type="entry name" value="Helix-loop-helix DNA-binding domain"/>
    <property type="match status" value="1"/>
</dbReference>
<dbReference type="SMART" id="SM00511">
    <property type="entry name" value="ORANGE"/>
    <property type="match status" value="1"/>
</dbReference>
<feature type="region of interest" description="Disordered" evidence="6">
    <location>
        <begin position="1"/>
        <end position="25"/>
    </location>
</feature>
<reference evidence="10" key="1">
    <citation type="submission" date="2025-08" db="UniProtKB">
        <authorList>
            <consortium name="RefSeq"/>
        </authorList>
    </citation>
    <scope>IDENTIFICATION</scope>
    <source>
        <tissue evidence="10">Muscle</tissue>
    </source>
</reference>
<proteinExistence type="predicted"/>
<dbReference type="InterPro" id="IPR036638">
    <property type="entry name" value="HLH_DNA-bd_sf"/>
</dbReference>
<dbReference type="SUPFAM" id="SSF158457">
    <property type="entry name" value="Orange domain-like"/>
    <property type="match status" value="1"/>
</dbReference>
<dbReference type="Proteomes" id="UP000694941">
    <property type="component" value="Unplaced"/>
</dbReference>
<evidence type="ECO:0000256" key="6">
    <source>
        <dbReference type="SAM" id="MobiDB-lite"/>
    </source>
</evidence>
<evidence type="ECO:0000256" key="1">
    <source>
        <dbReference type="ARBA" id="ARBA00004123"/>
    </source>
</evidence>
<gene>
    <name evidence="10" type="primary">LOC106464316</name>
</gene>